<dbReference type="Proteomes" id="UP000424527">
    <property type="component" value="Unassembled WGS sequence"/>
</dbReference>
<dbReference type="AlphaFoldDB" id="A0A6G0IHU2"/>
<keyword evidence="1" id="KW-0175">Coiled coil</keyword>
<sequence>MQSVSDLKSEKTKQDQLHQEILDLQQTLQTEQALREEAEAENLKDFEMLEAACTEFDEQLQKESKLREEAEIGKMEAVEIAETLLQRLEDMQSVSDLKSEKTKQDQLHHEILELQQTLQTEQALREEAEAENLKDVVEELSAKSQTFTHELKKKEGKKKALVGDIMELTRMLDEEMVKALQKRIRWRSSAKMRASCCNRKCFSLRFSSRRRIRASHWGPISQV</sequence>
<evidence type="ECO:0000256" key="1">
    <source>
        <dbReference type="SAM" id="Coils"/>
    </source>
</evidence>
<accession>A0A6G0IHU2</accession>
<gene>
    <name evidence="2" type="ORF">D5F01_LYC10356</name>
</gene>
<dbReference type="EMBL" id="REGW02000010">
    <property type="protein sequence ID" value="KAE8290766.1"/>
    <property type="molecule type" value="Genomic_DNA"/>
</dbReference>
<organism evidence="2 3">
    <name type="scientific">Larimichthys crocea</name>
    <name type="common">Large yellow croaker</name>
    <name type="synonym">Pseudosciaena crocea</name>
    <dbReference type="NCBI Taxonomy" id="215358"/>
    <lineage>
        <taxon>Eukaryota</taxon>
        <taxon>Metazoa</taxon>
        <taxon>Chordata</taxon>
        <taxon>Craniata</taxon>
        <taxon>Vertebrata</taxon>
        <taxon>Euteleostomi</taxon>
        <taxon>Actinopterygii</taxon>
        <taxon>Neopterygii</taxon>
        <taxon>Teleostei</taxon>
        <taxon>Neoteleostei</taxon>
        <taxon>Acanthomorphata</taxon>
        <taxon>Eupercaria</taxon>
        <taxon>Sciaenidae</taxon>
        <taxon>Larimichthys</taxon>
    </lineage>
</organism>
<reference evidence="2 3" key="1">
    <citation type="submission" date="2019-07" db="EMBL/GenBank/DDBJ databases">
        <title>Chromosome genome assembly for large yellow croaker.</title>
        <authorList>
            <person name="Xiao S."/>
        </authorList>
    </citation>
    <scope>NUCLEOTIDE SEQUENCE [LARGE SCALE GENOMIC DNA]</scope>
    <source>
        <strain evidence="2">JMULYC20181020</strain>
        <tissue evidence="2">Muscle</tissue>
    </source>
</reference>
<protein>
    <submittedName>
        <fullName evidence="2">Uncharacterized protein</fullName>
    </submittedName>
</protein>
<name>A0A6G0IHU2_LARCR</name>
<comment type="caution">
    <text evidence="2">The sequence shown here is derived from an EMBL/GenBank/DDBJ whole genome shotgun (WGS) entry which is preliminary data.</text>
</comment>
<feature type="coiled-coil region" evidence="1">
    <location>
        <begin position="111"/>
        <end position="150"/>
    </location>
</feature>
<keyword evidence="3" id="KW-1185">Reference proteome</keyword>
<evidence type="ECO:0000313" key="3">
    <source>
        <dbReference type="Proteomes" id="UP000424527"/>
    </source>
</evidence>
<feature type="coiled-coil region" evidence="1">
    <location>
        <begin position="7"/>
        <end position="44"/>
    </location>
</feature>
<evidence type="ECO:0000313" key="2">
    <source>
        <dbReference type="EMBL" id="KAE8290766.1"/>
    </source>
</evidence>
<proteinExistence type="predicted"/>